<evidence type="ECO:0000313" key="4">
    <source>
        <dbReference type="Proteomes" id="UP000241771"/>
    </source>
</evidence>
<dbReference type="NCBIfam" id="TIGR03310">
    <property type="entry name" value="matur_MocA_YgfJ"/>
    <property type="match status" value="1"/>
</dbReference>
<dbReference type="AlphaFoldDB" id="A0A2T3NNS2"/>
<feature type="domain" description="MobA-like NTP transferase" evidence="2">
    <location>
        <begin position="15"/>
        <end position="164"/>
    </location>
</feature>
<dbReference type="InterPro" id="IPR017696">
    <property type="entry name" value="Mo_hydrolase_YgfJ"/>
</dbReference>
<dbReference type="PANTHER" id="PTHR43777">
    <property type="entry name" value="MOLYBDENUM COFACTOR CYTIDYLYLTRANSFERASE"/>
    <property type="match status" value="1"/>
</dbReference>
<evidence type="ECO:0000256" key="1">
    <source>
        <dbReference type="ARBA" id="ARBA00022842"/>
    </source>
</evidence>
<proteinExistence type="predicted"/>
<evidence type="ECO:0000259" key="2">
    <source>
        <dbReference type="Pfam" id="PF12804"/>
    </source>
</evidence>
<dbReference type="Proteomes" id="UP000241771">
    <property type="component" value="Unassembled WGS sequence"/>
</dbReference>
<dbReference type="InterPro" id="IPR029044">
    <property type="entry name" value="Nucleotide-diphossugar_trans"/>
</dbReference>
<dbReference type="EMBL" id="PYMA01000014">
    <property type="protein sequence ID" value="PSW17570.1"/>
    <property type="molecule type" value="Genomic_DNA"/>
</dbReference>
<keyword evidence="1" id="KW-0460">Magnesium</keyword>
<reference evidence="3 4" key="1">
    <citation type="submission" date="2018-01" db="EMBL/GenBank/DDBJ databases">
        <title>Whole genome sequencing of Histamine producing bacteria.</title>
        <authorList>
            <person name="Butler K."/>
        </authorList>
    </citation>
    <scope>NUCLEOTIDE SEQUENCE [LARGE SCALE GENOMIC DNA]</scope>
    <source>
        <strain evidence="3 4">DSM 100436</strain>
    </source>
</reference>
<organism evidence="3 4">
    <name type="scientific">Photobacterium sanctipauli</name>
    <dbReference type="NCBI Taxonomy" id="1342794"/>
    <lineage>
        <taxon>Bacteria</taxon>
        <taxon>Pseudomonadati</taxon>
        <taxon>Pseudomonadota</taxon>
        <taxon>Gammaproteobacteria</taxon>
        <taxon>Vibrionales</taxon>
        <taxon>Vibrionaceae</taxon>
        <taxon>Photobacterium</taxon>
    </lineage>
</organism>
<protein>
    <submittedName>
        <fullName evidence="3">Molybdenum cofactor cytidylyltransferase</fullName>
    </submittedName>
</protein>
<sequence length="195" mass="22092">MKILTRPDRLDCVMPAAGLSTRMGRWKLMLPYQQKTILDASIENALSFCSRVILVAGHRADELINKYQSYKGVKVVVNPHFESGMFSSIQQGVSWLETSHFFIAHADMPCVSPHVYYQSWLNRGDYTVFPGTIARSGHPVLLPESLKQPIAEASINDSMKAIIFRRSVKYLNLNSEAIYFDVDTPEAYSQLCEQE</sequence>
<dbReference type="CDD" id="cd04182">
    <property type="entry name" value="GT_2_like_f"/>
    <property type="match status" value="1"/>
</dbReference>
<name>A0A2T3NNS2_9GAMM</name>
<keyword evidence="3" id="KW-0808">Transferase</keyword>
<evidence type="ECO:0000313" key="3">
    <source>
        <dbReference type="EMBL" id="PSW17570.1"/>
    </source>
</evidence>
<comment type="caution">
    <text evidence="3">The sequence shown here is derived from an EMBL/GenBank/DDBJ whole genome shotgun (WGS) entry which is preliminary data.</text>
</comment>
<dbReference type="Gene3D" id="3.90.550.10">
    <property type="entry name" value="Spore Coat Polysaccharide Biosynthesis Protein SpsA, Chain A"/>
    <property type="match status" value="1"/>
</dbReference>
<dbReference type="InterPro" id="IPR025877">
    <property type="entry name" value="MobA-like_NTP_Trfase"/>
</dbReference>
<accession>A0A2T3NNS2</accession>
<keyword evidence="3" id="KW-0548">Nucleotidyltransferase</keyword>
<keyword evidence="4" id="KW-1185">Reference proteome</keyword>
<gene>
    <name evidence="3" type="primary">mocA</name>
    <name evidence="3" type="ORF">C9I98_18755</name>
</gene>
<dbReference type="SUPFAM" id="SSF53448">
    <property type="entry name" value="Nucleotide-diphospho-sugar transferases"/>
    <property type="match status" value="1"/>
</dbReference>
<dbReference type="RefSeq" id="WP_107272338.1">
    <property type="nucleotide sequence ID" value="NZ_PYMA01000014.1"/>
</dbReference>
<dbReference type="GO" id="GO:0016779">
    <property type="term" value="F:nucleotidyltransferase activity"/>
    <property type="evidence" value="ECO:0007669"/>
    <property type="project" value="UniProtKB-KW"/>
</dbReference>
<dbReference type="Pfam" id="PF12804">
    <property type="entry name" value="NTP_transf_3"/>
    <property type="match status" value="1"/>
</dbReference>
<dbReference type="PANTHER" id="PTHR43777:SF1">
    <property type="entry name" value="MOLYBDENUM COFACTOR CYTIDYLYLTRANSFERASE"/>
    <property type="match status" value="1"/>
</dbReference>